<feature type="compositionally biased region" description="Polar residues" evidence="1">
    <location>
        <begin position="479"/>
        <end position="506"/>
    </location>
</feature>
<feature type="region of interest" description="Disordered" evidence="1">
    <location>
        <begin position="164"/>
        <end position="206"/>
    </location>
</feature>
<feature type="chain" id="PRO_5012598332" evidence="2">
    <location>
        <begin position="19"/>
        <end position="933"/>
    </location>
</feature>
<evidence type="ECO:0000313" key="3">
    <source>
        <dbReference type="EMBL" id="GAW82873.1"/>
    </source>
</evidence>
<feature type="region of interest" description="Disordered" evidence="1">
    <location>
        <begin position="476"/>
        <end position="524"/>
    </location>
</feature>
<evidence type="ECO:0000256" key="1">
    <source>
        <dbReference type="SAM" id="MobiDB-lite"/>
    </source>
</evidence>
<dbReference type="OrthoDB" id="372932at2759"/>
<dbReference type="RefSeq" id="XP_028545462.1">
    <property type="nucleotide sequence ID" value="XM_028689661.1"/>
</dbReference>
<feature type="region of interest" description="Disordered" evidence="1">
    <location>
        <begin position="902"/>
        <end position="933"/>
    </location>
</feature>
<feature type="compositionally biased region" description="Acidic residues" evidence="1">
    <location>
        <begin position="567"/>
        <end position="577"/>
    </location>
</feature>
<evidence type="ECO:0000313" key="4">
    <source>
        <dbReference type="Proteomes" id="UP000195521"/>
    </source>
</evidence>
<name>A0A1Y1JQW8_PLAGO</name>
<feature type="compositionally biased region" description="Low complexity" evidence="1">
    <location>
        <begin position="43"/>
        <end position="73"/>
    </location>
</feature>
<feature type="compositionally biased region" description="Polar residues" evidence="1">
    <location>
        <begin position="379"/>
        <end position="399"/>
    </location>
</feature>
<proteinExistence type="predicted"/>
<keyword evidence="2" id="KW-0732">Signal</keyword>
<organism evidence="3 4">
    <name type="scientific">Plasmodium gonderi</name>
    <dbReference type="NCBI Taxonomy" id="77519"/>
    <lineage>
        <taxon>Eukaryota</taxon>
        <taxon>Sar</taxon>
        <taxon>Alveolata</taxon>
        <taxon>Apicomplexa</taxon>
        <taxon>Aconoidasida</taxon>
        <taxon>Haemosporida</taxon>
        <taxon>Plasmodiidae</taxon>
        <taxon>Plasmodium</taxon>
        <taxon>Plasmodium (Plasmodium)</taxon>
    </lineage>
</organism>
<dbReference type="AlphaFoldDB" id="A0A1Y1JQW8"/>
<evidence type="ECO:0000256" key="2">
    <source>
        <dbReference type="SAM" id="SignalP"/>
    </source>
</evidence>
<feature type="compositionally biased region" description="Gly residues" evidence="1">
    <location>
        <begin position="187"/>
        <end position="198"/>
    </location>
</feature>
<feature type="compositionally biased region" description="Polar residues" evidence="1">
    <location>
        <begin position="412"/>
        <end position="424"/>
    </location>
</feature>
<gene>
    <name evidence="3" type="ORF">PGO_131450</name>
</gene>
<dbReference type="OMA" id="YVFTSVY"/>
<feature type="signal peptide" evidence="2">
    <location>
        <begin position="1"/>
        <end position="18"/>
    </location>
</feature>
<dbReference type="GeneID" id="39749611"/>
<feature type="compositionally biased region" description="Polar residues" evidence="1">
    <location>
        <begin position="164"/>
        <end position="175"/>
    </location>
</feature>
<comment type="caution">
    <text evidence="3">The sequence shown here is derived from an EMBL/GenBank/DDBJ whole genome shotgun (WGS) entry which is preliminary data.</text>
</comment>
<keyword evidence="4" id="KW-1185">Reference proteome</keyword>
<feature type="compositionally biased region" description="Basic and acidic residues" evidence="1">
    <location>
        <begin position="401"/>
        <end position="411"/>
    </location>
</feature>
<feature type="compositionally biased region" description="Basic and acidic residues" evidence="1">
    <location>
        <begin position="578"/>
        <end position="588"/>
    </location>
</feature>
<accession>A0A1Y1JQW8</accession>
<dbReference type="Proteomes" id="UP000195521">
    <property type="component" value="Unassembled WGS sequence"/>
</dbReference>
<feature type="region of interest" description="Disordered" evidence="1">
    <location>
        <begin position="562"/>
        <end position="588"/>
    </location>
</feature>
<feature type="region of interest" description="Disordered" evidence="1">
    <location>
        <begin position="27"/>
        <end position="94"/>
    </location>
</feature>
<feature type="region of interest" description="Disordered" evidence="1">
    <location>
        <begin position="378"/>
        <end position="431"/>
    </location>
</feature>
<feature type="compositionally biased region" description="Acidic residues" evidence="1">
    <location>
        <begin position="912"/>
        <end position="933"/>
    </location>
</feature>
<feature type="region of interest" description="Disordered" evidence="1">
    <location>
        <begin position="744"/>
        <end position="768"/>
    </location>
</feature>
<feature type="compositionally biased region" description="Basic residues" evidence="1">
    <location>
        <begin position="507"/>
        <end position="523"/>
    </location>
</feature>
<protein>
    <submittedName>
        <fullName evidence="3">Translocon component PTEX150</fullName>
    </submittedName>
</protein>
<sequence>MKLVVIASLCLLSSSVNYYHVSAASNGNRNLNVKPTCHKSGKNDNVNGANNNTGKKGNAQHIINGGNIQNGNSQKDKVGGTQRPAGAVGGGMQNNPGSNEKIENMMNNPLNNMFKGNGEGLNIENIMNSDLFQNFFNSLMGSNPNGDQQGASGNMFKDILNSMNNMQGATSSGNDNETKEANQKNQRGGGRGGGGGGEQNIPITPDQLNKINDMKDKLENVLKNVGVDVEQLKENMQKENFLQNKDLFKDVLSNMSMNPSMLNNMMGGNNGNMFNMDPSQMMDMFNKLNQGKMNMNDFGIGHNMNGSNNNPLSPHGHNNDDMSDSKNKAFVMNSKNNNMKFADKFNSLNDEEEQDHVTFQLLSMNNDEDGIDDGMNDVVGNSDNTLETTTNSINRNLSDGDSAKDDVDESRSGNMNTTSTNQNGHNKDVKNARINNDVVDQAEEELIASSSGSKEGANKMAGNNLKIDDNNNAFLDMNNLKQNSSSNHDQTNIGNAQGVKNENNITKKSKGGKKKKGLKKKKPGQIPFKIDALKQLVKDFSNTPNKKIMEEVIKKYVSLNHKSSSGADDEDEDDADFENEKNSKGKETELNMNEFSVKDIKKLISEGILTYEDLTEEELKKLAKPDDVFYELSPYSSDEKDLSLNETSGVSNEQLNAFLRKNGSYHMSYDSKAIDYLKQKKAEKKEEDQEDDNMYDAYKQIKNSYEGIPSNYYHDAPQLIGNNYVFTSIYDKKKELIDFLKRSNGVSDSNNESGNNGNSKDKDANTAQGGTYKSKFYDKYMKKLSEYRRREAFKILKKRRAKELKLKKKQEMQSNNSTDIDHSQFLKQNGFLNSNNGFIKTFSKEQLDNMVKQFNNNGDDLINTSDIGSFSAQDNTFGENIANGGVNSSAFNSNTPGYVSFDGKNIIGSNEKEDEESNEETLNEDEDDEEDDI</sequence>
<reference evidence="4" key="1">
    <citation type="submission" date="2017-04" db="EMBL/GenBank/DDBJ databases">
        <title>Plasmodium gonderi genome.</title>
        <authorList>
            <person name="Arisue N."/>
            <person name="Honma H."/>
            <person name="Kawai S."/>
            <person name="Tougan T."/>
            <person name="Tanabe K."/>
            <person name="Horii T."/>
        </authorList>
    </citation>
    <scope>NUCLEOTIDE SEQUENCE [LARGE SCALE GENOMIC DNA]</scope>
    <source>
        <strain evidence="4">ATCC 30045</strain>
    </source>
</reference>
<dbReference type="EMBL" id="BDQF01000014">
    <property type="protein sequence ID" value="GAW82873.1"/>
    <property type="molecule type" value="Genomic_DNA"/>
</dbReference>
<feature type="compositionally biased region" description="Low complexity" evidence="1">
    <location>
        <begin position="744"/>
        <end position="758"/>
    </location>
</feature>